<evidence type="ECO:0000256" key="2">
    <source>
        <dbReference type="PROSITE-ProRule" id="PRU00192"/>
    </source>
</evidence>
<evidence type="ECO:0000256" key="3">
    <source>
        <dbReference type="SAM" id="MobiDB-lite"/>
    </source>
</evidence>
<evidence type="ECO:0000313" key="6">
    <source>
        <dbReference type="Proteomes" id="UP001152320"/>
    </source>
</evidence>
<keyword evidence="6" id="KW-1185">Reference proteome</keyword>
<dbReference type="GO" id="GO:0006897">
    <property type="term" value="P:endocytosis"/>
    <property type="evidence" value="ECO:0007669"/>
    <property type="project" value="TreeGrafter"/>
</dbReference>
<dbReference type="SMART" id="SM00326">
    <property type="entry name" value="SH3"/>
    <property type="match status" value="1"/>
</dbReference>
<evidence type="ECO:0000259" key="4">
    <source>
        <dbReference type="PROSITE" id="PS50002"/>
    </source>
</evidence>
<dbReference type="PANTHER" id="PTHR13357">
    <property type="entry name" value="SH3 ADAPTER PROTEIN SPIN90 NCK INTERACTING PROTEIN WITH SH3 DOMAIN"/>
    <property type="match status" value="1"/>
</dbReference>
<accession>A0A9Q1CL42</accession>
<dbReference type="Pfam" id="PF09431">
    <property type="entry name" value="SPIN90_LRD"/>
    <property type="match status" value="1"/>
</dbReference>
<protein>
    <submittedName>
        <fullName evidence="5">NCK-interacting protein with SH3 domain</fullName>
    </submittedName>
</protein>
<dbReference type="EMBL" id="JAIZAY010000002">
    <property type="protein sequence ID" value="KAJ8046733.1"/>
    <property type="molecule type" value="Genomic_DNA"/>
</dbReference>
<dbReference type="PROSITE" id="PS50002">
    <property type="entry name" value="SH3"/>
    <property type="match status" value="1"/>
</dbReference>
<dbReference type="Proteomes" id="UP001152320">
    <property type="component" value="Chromosome 2"/>
</dbReference>
<sequence>MYRATYPFATEDRGCLSFKKGDVFTLLDCSKDEHWWQVLNVNGQSGYVPANYLVKDNSVSQDDVVKSIDRAIEFIHLAATNSGGVLSHQQRHSLQKLVEHRQSVLQGNSISPVQPKRQAPTVSKSPQGNVPRRTSTKSRAAPPPPERTTPELSPQTNFPTPQTTSSSNQSAPSATSPEKTTNNTLNLETFDVPSGLLTEIVEQVRDKTGLSFDKSKAAVRIVLGKIALNVPELALAMERIQESSLSNEEASTSVVLEGGKDFERLEVIFTELVSCKDDSQQRSWALHEDEAIISEYLEELQAILSDADARVSRAVIQKNNYDYLSSMVLYYQMEHRVRIRLLLLRAFGGICGLDLGALSHLLGTILPVEIARDVKTDRENFTKMCYSSLLLVMLFSAGELLPVTHYDQLGEDFVSFLLDFIEDPPDDEDAEQLPDLFVKVLLAYNLHFQDPSTNILMTVLAKRGQCKSFSEKIMLLVNRGADPVKVLDHKTDAPDSLLKFMLDVFSSQITSEIFYTNDMMVLIDIIVRQLTDLSPGDRVRTENLLLIFKIFKNTSYWEHRHRVSDLETVFGRISLEEDSASLRDQSIVQEIQTSFDQKLSGSA</sequence>
<dbReference type="InterPro" id="IPR030125">
    <property type="entry name" value="SPIN90/Ldb17"/>
</dbReference>
<comment type="caution">
    <text evidence="5">The sequence shown here is derived from an EMBL/GenBank/DDBJ whole genome shotgun (WGS) entry which is preliminary data.</text>
</comment>
<proteinExistence type="predicted"/>
<name>A0A9Q1CL42_HOLLE</name>
<dbReference type="Pfam" id="PF00018">
    <property type="entry name" value="SH3_1"/>
    <property type="match status" value="1"/>
</dbReference>
<reference evidence="5" key="1">
    <citation type="submission" date="2021-10" db="EMBL/GenBank/DDBJ databases">
        <title>Tropical sea cucumber genome reveals ecological adaptation and Cuvierian tubules defense mechanism.</title>
        <authorList>
            <person name="Chen T."/>
        </authorList>
    </citation>
    <scope>NUCLEOTIDE SEQUENCE</scope>
    <source>
        <strain evidence="5">Nanhai2018</strain>
        <tissue evidence="5">Muscle</tissue>
    </source>
</reference>
<dbReference type="AlphaFoldDB" id="A0A9Q1CL42"/>
<dbReference type="InterPro" id="IPR001452">
    <property type="entry name" value="SH3_domain"/>
</dbReference>
<evidence type="ECO:0000313" key="5">
    <source>
        <dbReference type="EMBL" id="KAJ8046733.1"/>
    </source>
</evidence>
<dbReference type="InterPro" id="IPR036028">
    <property type="entry name" value="SH3-like_dom_sf"/>
</dbReference>
<organism evidence="5 6">
    <name type="scientific">Holothuria leucospilota</name>
    <name type="common">Black long sea cucumber</name>
    <name type="synonym">Mertensiothuria leucospilota</name>
    <dbReference type="NCBI Taxonomy" id="206669"/>
    <lineage>
        <taxon>Eukaryota</taxon>
        <taxon>Metazoa</taxon>
        <taxon>Echinodermata</taxon>
        <taxon>Eleutherozoa</taxon>
        <taxon>Echinozoa</taxon>
        <taxon>Holothuroidea</taxon>
        <taxon>Aspidochirotacea</taxon>
        <taxon>Aspidochirotida</taxon>
        <taxon>Holothuriidae</taxon>
        <taxon>Holothuria</taxon>
    </lineage>
</organism>
<dbReference type="OrthoDB" id="445362at2759"/>
<feature type="region of interest" description="Disordered" evidence="3">
    <location>
        <begin position="106"/>
        <end position="187"/>
    </location>
</feature>
<feature type="domain" description="SH3" evidence="4">
    <location>
        <begin position="1"/>
        <end position="58"/>
    </location>
</feature>
<dbReference type="GO" id="GO:0071933">
    <property type="term" value="F:Arp2/3 complex binding"/>
    <property type="evidence" value="ECO:0007669"/>
    <property type="project" value="TreeGrafter"/>
</dbReference>
<evidence type="ECO:0000256" key="1">
    <source>
        <dbReference type="ARBA" id="ARBA00022443"/>
    </source>
</evidence>
<feature type="compositionally biased region" description="Low complexity" evidence="3">
    <location>
        <begin position="150"/>
        <end position="187"/>
    </location>
</feature>
<dbReference type="InterPro" id="IPR018556">
    <property type="entry name" value="SPIN90/Ldb17_LRD"/>
</dbReference>
<gene>
    <name evidence="5" type="ORF">HOLleu_05507</name>
</gene>
<dbReference type="PANTHER" id="PTHR13357:SF1">
    <property type="entry name" value="NCK-INTERACTING PROTEIN WITH SH3 DOMAIN"/>
    <property type="match status" value="1"/>
</dbReference>
<keyword evidence="1 2" id="KW-0728">SH3 domain</keyword>
<dbReference type="SUPFAM" id="SSF50044">
    <property type="entry name" value="SH3-domain"/>
    <property type="match status" value="1"/>
</dbReference>
<dbReference type="Gene3D" id="2.30.30.40">
    <property type="entry name" value="SH3 Domains"/>
    <property type="match status" value="1"/>
</dbReference>